<accession>A0A915K381</accession>
<dbReference type="PANTHER" id="PTHR13147:SF5">
    <property type="entry name" value="FOUR-JOINTED BOX PROTEIN 1"/>
    <property type="match status" value="1"/>
</dbReference>
<dbReference type="WBParaSite" id="nRc.2.0.1.t32667-RA">
    <property type="protein sequence ID" value="nRc.2.0.1.t32667-RA"/>
    <property type="gene ID" value="nRc.2.0.1.g32667"/>
</dbReference>
<proteinExistence type="predicted"/>
<dbReference type="GO" id="GO:0005615">
    <property type="term" value="C:extracellular space"/>
    <property type="evidence" value="ECO:0007669"/>
    <property type="project" value="TreeGrafter"/>
</dbReference>
<dbReference type="GO" id="GO:0007267">
    <property type="term" value="P:cell-cell signaling"/>
    <property type="evidence" value="ECO:0007669"/>
    <property type="project" value="TreeGrafter"/>
</dbReference>
<evidence type="ECO:0000313" key="2">
    <source>
        <dbReference type="WBParaSite" id="nRc.2.0.1.t32667-RA"/>
    </source>
</evidence>
<dbReference type="AlphaFoldDB" id="A0A915K381"/>
<keyword evidence="1" id="KW-1185">Reference proteome</keyword>
<sequence>MLNKSRRFFGLLFLLVIFLLSIYNFFVLISSLENRSNNYFDDAPKIPDILLDEENREYEILDEELKFLRKNSTKNQGSRKRLISKRKMKKFKSNKAAELEVISDEKLPRKKKNGIFWPRNVISALKKCKPASKHCRSFREKFYSKQFSIEPATWKKCGRPDNGYGTFDEDIGSFCVRYRYPHDYLVSGEILAFYFAQYLGINVPCVIVERSTNLLQNFHNNHSNLSWRNDVPVALIEWRDSLKVLPFYSRSAKIPLAILSAIRKNRTVNYGKVKGKPYYQRLNIARWSGVIVFDFITGHHDRYTRLMDDAERRNDTNILTSVVPNVGVDKNGDFWLFDNEPAFLDAYELLYALKNDESKKFADFHKRILSSLCIFQKKLLVKISRLYQQDDPTDYLLNLARKYEPNLHILNLKNDSRMLLVKRNFKDRLGKVIEQAKKCSDID</sequence>
<dbReference type="PANTHER" id="PTHR13147">
    <property type="entry name" value="FOUR-JOINTED BOX PROTEIN 1"/>
    <property type="match status" value="1"/>
</dbReference>
<reference evidence="2" key="1">
    <citation type="submission" date="2022-11" db="UniProtKB">
        <authorList>
            <consortium name="WormBaseParasite"/>
        </authorList>
    </citation>
    <scope>IDENTIFICATION</scope>
</reference>
<evidence type="ECO:0000313" key="1">
    <source>
        <dbReference type="Proteomes" id="UP000887565"/>
    </source>
</evidence>
<organism evidence="1 2">
    <name type="scientific">Romanomermis culicivorax</name>
    <name type="common">Nematode worm</name>
    <dbReference type="NCBI Taxonomy" id="13658"/>
    <lineage>
        <taxon>Eukaryota</taxon>
        <taxon>Metazoa</taxon>
        <taxon>Ecdysozoa</taxon>
        <taxon>Nematoda</taxon>
        <taxon>Enoplea</taxon>
        <taxon>Dorylaimia</taxon>
        <taxon>Mermithida</taxon>
        <taxon>Mermithoidea</taxon>
        <taxon>Mermithidae</taxon>
        <taxon>Romanomermis</taxon>
    </lineage>
</organism>
<dbReference type="InterPro" id="IPR024868">
    <property type="entry name" value="FJX1/FJ"/>
</dbReference>
<name>A0A915K381_ROMCU</name>
<protein>
    <submittedName>
        <fullName evidence="2">Uncharacterized protein</fullName>
    </submittedName>
</protein>
<dbReference type="OMA" id="WSEWLED"/>
<dbReference type="Proteomes" id="UP000887565">
    <property type="component" value="Unplaced"/>
</dbReference>